<dbReference type="CDD" id="cd01080">
    <property type="entry name" value="NAD_bind_m-THF_DH_Cyclohyd"/>
    <property type="match status" value="1"/>
</dbReference>
<dbReference type="InterPro" id="IPR020630">
    <property type="entry name" value="THF_DH/CycHdrlase_cat_dom"/>
</dbReference>
<comment type="function">
    <text evidence="12">Catalyzes the oxidation of 5,10-methylenetetrahydrofolate to 5,10-methenyltetrahydrofolate and then the hydrolysis of 5,10-methenyltetrahydrofolate to 10-formyltetrahydrofolate.</text>
</comment>
<evidence type="ECO:0000256" key="12">
    <source>
        <dbReference type="HAMAP-Rule" id="MF_01576"/>
    </source>
</evidence>
<dbReference type="GO" id="GO:0004488">
    <property type="term" value="F:methylenetetrahydrofolate dehydrogenase (NADP+) activity"/>
    <property type="evidence" value="ECO:0007669"/>
    <property type="project" value="UniProtKB-UniRule"/>
</dbReference>
<evidence type="ECO:0000259" key="13">
    <source>
        <dbReference type="Pfam" id="PF00763"/>
    </source>
</evidence>
<evidence type="ECO:0000256" key="11">
    <source>
        <dbReference type="ARBA" id="ARBA00023268"/>
    </source>
</evidence>
<dbReference type="FunFam" id="3.40.50.720:FF:000094">
    <property type="entry name" value="Bifunctional protein FolD"/>
    <property type="match status" value="1"/>
</dbReference>
<dbReference type="Proteomes" id="UP000675781">
    <property type="component" value="Unassembled WGS sequence"/>
</dbReference>
<evidence type="ECO:0000256" key="6">
    <source>
        <dbReference type="ARBA" id="ARBA00022801"/>
    </source>
</evidence>
<name>A0A941ISF5_9ACTN</name>
<comment type="catalytic activity">
    <reaction evidence="12">
        <text>(6R)-5,10-methenyltetrahydrofolate + H2O = (6R)-10-formyltetrahydrofolate + H(+)</text>
        <dbReference type="Rhea" id="RHEA:23700"/>
        <dbReference type="ChEBI" id="CHEBI:15377"/>
        <dbReference type="ChEBI" id="CHEBI:15378"/>
        <dbReference type="ChEBI" id="CHEBI:57455"/>
        <dbReference type="ChEBI" id="CHEBI:195366"/>
        <dbReference type="EC" id="3.5.4.9"/>
    </reaction>
</comment>
<comment type="subunit">
    <text evidence="2 12">Homodimer.</text>
</comment>
<gene>
    <name evidence="12" type="primary">folD</name>
    <name evidence="15" type="ORF">KDL01_23720</name>
</gene>
<reference evidence="15" key="1">
    <citation type="submission" date="2021-04" db="EMBL/GenBank/DDBJ databases">
        <title>Genome based classification of Actinospica acidithermotolerans sp. nov., an actinobacterium isolated from an Indonesian hot spring.</title>
        <authorList>
            <person name="Kusuma A.B."/>
            <person name="Putra K.E."/>
            <person name="Nafisah S."/>
            <person name="Loh J."/>
            <person name="Nouioui I."/>
            <person name="Goodfellow M."/>
        </authorList>
    </citation>
    <scope>NUCLEOTIDE SEQUENCE</scope>
    <source>
        <strain evidence="15">CSCA 57</strain>
    </source>
</reference>
<keyword evidence="3 12" id="KW-0554">One-carbon metabolism</keyword>
<evidence type="ECO:0000256" key="9">
    <source>
        <dbReference type="ARBA" id="ARBA00023102"/>
    </source>
</evidence>
<keyword evidence="10 12" id="KW-0486">Methionine biosynthesis</keyword>
<comment type="caution">
    <text evidence="15">The sequence shown here is derived from an EMBL/GenBank/DDBJ whole genome shotgun (WGS) entry which is preliminary data.</text>
</comment>
<dbReference type="GO" id="GO:0006164">
    <property type="term" value="P:purine nucleotide biosynthetic process"/>
    <property type="evidence" value="ECO:0007669"/>
    <property type="project" value="UniProtKB-KW"/>
</dbReference>
<accession>A0A941ISF5</accession>
<dbReference type="GO" id="GO:0005829">
    <property type="term" value="C:cytosol"/>
    <property type="evidence" value="ECO:0007669"/>
    <property type="project" value="TreeGrafter"/>
</dbReference>
<feature type="domain" description="Tetrahydrofolate dehydrogenase/cyclohydrolase NAD(P)-binding" evidence="14">
    <location>
        <begin position="144"/>
        <end position="282"/>
    </location>
</feature>
<dbReference type="EC" id="3.5.4.9" evidence="12"/>
<dbReference type="InterPro" id="IPR036291">
    <property type="entry name" value="NAD(P)-bd_dom_sf"/>
</dbReference>
<evidence type="ECO:0000256" key="2">
    <source>
        <dbReference type="ARBA" id="ARBA00011738"/>
    </source>
</evidence>
<keyword evidence="7 12" id="KW-0521">NADP</keyword>
<dbReference type="Pfam" id="PF02882">
    <property type="entry name" value="THF_DHG_CYH_C"/>
    <property type="match status" value="1"/>
</dbReference>
<proteinExistence type="inferred from homology"/>
<dbReference type="EC" id="1.5.1.5" evidence="12"/>
<comment type="caution">
    <text evidence="12">Lacks conserved residue(s) required for the propagation of feature annotation.</text>
</comment>
<evidence type="ECO:0000313" key="15">
    <source>
        <dbReference type="EMBL" id="MBR7836307.1"/>
    </source>
</evidence>
<dbReference type="PROSITE" id="PS00767">
    <property type="entry name" value="THF_DHG_CYH_2"/>
    <property type="match status" value="1"/>
</dbReference>
<protein>
    <recommendedName>
        <fullName evidence="12">Bifunctional protein FolD</fullName>
    </recommendedName>
    <domain>
        <recommendedName>
            <fullName evidence="12">Methylenetetrahydrofolate dehydrogenase</fullName>
            <ecNumber evidence="12">1.5.1.5</ecNumber>
        </recommendedName>
    </domain>
    <domain>
        <recommendedName>
            <fullName evidence="12">Methenyltetrahydrofolate cyclohydrolase</fullName>
            <ecNumber evidence="12">3.5.4.9</ecNumber>
        </recommendedName>
    </domain>
</protein>
<dbReference type="SUPFAM" id="SSF51735">
    <property type="entry name" value="NAD(P)-binding Rossmann-fold domains"/>
    <property type="match status" value="1"/>
</dbReference>
<dbReference type="PANTHER" id="PTHR48099:SF5">
    <property type="entry name" value="C-1-TETRAHYDROFOLATE SYNTHASE, CYTOPLASMIC"/>
    <property type="match status" value="1"/>
</dbReference>
<evidence type="ECO:0000256" key="4">
    <source>
        <dbReference type="ARBA" id="ARBA00022605"/>
    </source>
</evidence>
<dbReference type="PANTHER" id="PTHR48099">
    <property type="entry name" value="C-1-TETRAHYDROFOLATE SYNTHASE, CYTOPLASMIC-RELATED"/>
    <property type="match status" value="1"/>
</dbReference>
<comment type="catalytic activity">
    <reaction evidence="12">
        <text>(6R)-5,10-methylene-5,6,7,8-tetrahydrofolate + NADP(+) = (6R)-5,10-methenyltetrahydrofolate + NADPH</text>
        <dbReference type="Rhea" id="RHEA:22812"/>
        <dbReference type="ChEBI" id="CHEBI:15636"/>
        <dbReference type="ChEBI" id="CHEBI:57455"/>
        <dbReference type="ChEBI" id="CHEBI:57783"/>
        <dbReference type="ChEBI" id="CHEBI:58349"/>
        <dbReference type="EC" id="1.5.1.5"/>
    </reaction>
</comment>
<dbReference type="GO" id="GO:0000105">
    <property type="term" value="P:L-histidine biosynthetic process"/>
    <property type="evidence" value="ECO:0007669"/>
    <property type="project" value="UniProtKB-KW"/>
</dbReference>
<comment type="similarity">
    <text evidence="12">Belongs to the tetrahydrofolate dehydrogenase/cyclohydrolase family.</text>
</comment>
<dbReference type="InterPro" id="IPR046346">
    <property type="entry name" value="Aminoacid_DH-like_N_sf"/>
</dbReference>
<dbReference type="HAMAP" id="MF_01576">
    <property type="entry name" value="THF_DHG_CYH"/>
    <property type="match status" value="1"/>
</dbReference>
<dbReference type="FunFam" id="3.40.50.10860:FF:000005">
    <property type="entry name" value="C-1-tetrahydrofolate synthase, cytoplasmic, putative"/>
    <property type="match status" value="1"/>
</dbReference>
<keyword evidence="8 12" id="KW-0560">Oxidoreductase</keyword>
<evidence type="ECO:0000313" key="16">
    <source>
        <dbReference type="Proteomes" id="UP000675781"/>
    </source>
</evidence>
<dbReference type="Gene3D" id="3.40.50.10860">
    <property type="entry name" value="Leucine Dehydrogenase, chain A, domain 1"/>
    <property type="match status" value="1"/>
</dbReference>
<keyword evidence="16" id="KW-1185">Reference proteome</keyword>
<dbReference type="InterPro" id="IPR020631">
    <property type="entry name" value="THF_DH/CycHdrlase_NAD-bd_dom"/>
</dbReference>
<keyword evidence="6 12" id="KW-0378">Hydrolase</keyword>
<dbReference type="SUPFAM" id="SSF53223">
    <property type="entry name" value="Aminoacid dehydrogenase-like, N-terminal domain"/>
    <property type="match status" value="1"/>
</dbReference>
<dbReference type="GO" id="GO:0004477">
    <property type="term" value="F:methenyltetrahydrofolate cyclohydrolase activity"/>
    <property type="evidence" value="ECO:0007669"/>
    <property type="project" value="UniProtKB-UniRule"/>
</dbReference>
<evidence type="ECO:0000256" key="8">
    <source>
        <dbReference type="ARBA" id="ARBA00023002"/>
    </source>
</evidence>
<evidence type="ECO:0000256" key="3">
    <source>
        <dbReference type="ARBA" id="ARBA00022563"/>
    </source>
</evidence>
<keyword evidence="4 12" id="KW-0028">Amino-acid biosynthesis</keyword>
<evidence type="ECO:0000259" key="14">
    <source>
        <dbReference type="Pfam" id="PF02882"/>
    </source>
</evidence>
<dbReference type="InterPro" id="IPR000672">
    <property type="entry name" value="THF_DH/CycHdrlase"/>
</dbReference>
<keyword evidence="11 12" id="KW-0511">Multifunctional enzyme</keyword>
<organism evidence="15 16">
    <name type="scientific">Actinospica durhamensis</name>
    <dbReference type="NCBI Taxonomy" id="1508375"/>
    <lineage>
        <taxon>Bacteria</taxon>
        <taxon>Bacillati</taxon>
        <taxon>Actinomycetota</taxon>
        <taxon>Actinomycetes</taxon>
        <taxon>Catenulisporales</taxon>
        <taxon>Actinospicaceae</taxon>
        <taxon>Actinospica</taxon>
    </lineage>
</organism>
<evidence type="ECO:0000256" key="7">
    <source>
        <dbReference type="ARBA" id="ARBA00022857"/>
    </source>
</evidence>
<feature type="binding site" evidence="12">
    <location>
        <begin position="170"/>
        <end position="172"/>
    </location>
    <ligand>
        <name>NADP(+)</name>
        <dbReference type="ChEBI" id="CHEBI:58349"/>
    </ligand>
</feature>
<evidence type="ECO:0000256" key="5">
    <source>
        <dbReference type="ARBA" id="ARBA00022755"/>
    </source>
</evidence>
<dbReference type="RefSeq" id="WP_212530787.1">
    <property type="nucleotide sequence ID" value="NZ_JAGSOG010000135.1"/>
</dbReference>
<evidence type="ECO:0000256" key="1">
    <source>
        <dbReference type="ARBA" id="ARBA00004777"/>
    </source>
</evidence>
<feature type="domain" description="Tetrahydrofolate dehydrogenase/cyclohydrolase catalytic" evidence="13">
    <location>
        <begin position="10"/>
        <end position="125"/>
    </location>
</feature>
<dbReference type="InterPro" id="IPR020867">
    <property type="entry name" value="THF_DH/CycHdrlase_CS"/>
</dbReference>
<evidence type="ECO:0000256" key="10">
    <source>
        <dbReference type="ARBA" id="ARBA00023167"/>
    </source>
</evidence>
<dbReference type="EMBL" id="JAGSOG010000135">
    <property type="protein sequence ID" value="MBR7836307.1"/>
    <property type="molecule type" value="Genomic_DNA"/>
</dbReference>
<comment type="pathway">
    <text evidence="1 12">One-carbon metabolism; tetrahydrofolate interconversion.</text>
</comment>
<dbReference type="GO" id="GO:0009086">
    <property type="term" value="P:methionine biosynthetic process"/>
    <property type="evidence" value="ECO:0007669"/>
    <property type="project" value="UniProtKB-KW"/>
</dbReference>
<dbReference type="PRINTS" id="PR00085">
    <property type="entry name" value="THFDHDRGNASE"/>
</dbReference>
<dbReference type="Gene3D" id="3.40.50.720">
    <property type="entry name" value="NAD(P)-binding Rossmann-like Domain"/>
    <property type="match status" value="1"/>
</dbReference>
<dbReference type="GO" id="GO:0035999">
    <property type="term" value="P:tetrahydrofolate interconversion"/>
    <property type="evidence" value="ECO:0007669"/>
    <property type="project" value="UniProtKB-UniRule"/>
</dbReference>
<dbReference type="Pfam" id="PF00763">
    <property type="entry name" value="THF_DHG_CYH"/>
    <property type="match status" value="1"/>
</dbReference>
<keyword evidence="9 12" id="KW-0368">Histidine biosynthesis</keyword>
<sequence length="298" mass="30736">MPLTTTARLMDGTALAAEVLATAARDTTALTEQTGVAPCLATVLVGDDPGSATYVKMKQNRCAKAGIRSRHVALPATVSTAEVVDAVGRLSADPEVHGILVQHPAPPAVDERAVFEAIDPRKDVDGVTLHSYAAMSFGLEGFASCTPGGIMRLLDAYEVELAGRQAVVVGRSPILGKPVGMLLLGRDATVTYCHSRTRDLPEITRTADVLVAAVGRPELLRGGWIKPGAVVIDAGYNPGNVGDVEFDSAARRASLITPVPGGVGPMTIAVLLEQTVLAATRQLGVALASAAAGSQSTD</sequence>
<dbReference type="AlphaFoldDB" id="A0A941ISF5"/>
<keyword evidence="5 12" id="KW-0658">Purine biosynthesis</keyword>